<dbReference type="Proteomes" id="UP000239204">
    <property type="component" value="Unassembled WGS sequence"/>
</dbReference>
<reference evidence="8 9" key="1">
    <citation type="submission" date="2016-08" db="EMBL/GenBank/DDBJ databases">
        <title>Evolution of the type three secretion system and type three effector repertoires in Xanthomonas.</title>
        <authorList>
            <person name="Merda D."/>
            <person name="Briand M."/>
            <person name="Bosis E."/>
            <person name="Rousseau C."/>
            <person name="Portier P."/>
            <person name="Jacques M.-A."/>
            <person name="Fischer-Le Saux M."/>
        </authorList>
    </citation>
    <scope>NUCLEOTIDE SEQUENCE [LARGE SCALE GENOMIC DNA]</scope>
    <source>
        <strain evidence="8 9">CFBP 7645</strain>
    </source>
</reference>
<proteinExistence type="inferred from homology"/>
<dbReference type="AlphaFoldDB" id="A0A2S7ADR8"/>
<dbReference type="InterPro" id="IPR016181">
    <property type="entry name" value="Acyl_CoA_acyltransferase"/>
</dbReference>
<dbReference type="InterPro" id="IPR000182">
    <property type="entry name" value="GNAT_dom"/>
</dbReference>
<dbReference type="RefSeq" id="WP_104537345.1">
    <property type="nucleotide sequence ID" value="NZ_MIGY01000002.1"/>
</dbReference>
<sequence length="165" mass="18170">MLVVEQLKPKRHDREGFACGEPTLDAYLQQQAAQHHRAGISTTHVLVDDTKPACILGYYSLSAAQLLLTDLQEADRKHLPNYPVPAIRMGRLAVSASEQGKGHGDYLLAHAVARCLGLREQLGVRVLLVDALHEKAARFYRAYGFREGAANSHTLYLSLGKMIAP</sequence>
<dbReference type="Pfam" id="PF13508">
    <property type="entry name" value="Acetyltransf_7"/>
    <property type="match status" value="1"/>
</dbReference>
<evidence type="ECO:0000259" key="7">
    <source>
        <dbReference type="Pfam" id="PF13508"/>
    </source>
</evidence>
<keyword evidence="2" id="KW-0678">Repressor</keyword>
<comment type="caution">
    <text evidence="8">The sequence shown here is derived from an EMBL/GenBank/DDBJ whole genome shotgun (WGS) entry which is preliminary data.</text>
</comment>
<evidence type="ECO:0000313" key="8">
    <source>
        <dbReference type="EMBL" id="PPU07882.1"/>
    </source>
</evidence>
<gene>
    <name evidence="8" type="ORF">XarjCFBP7645_09855</name>
</gene>
<evidence type="ECO:0000256" key="6">
    <source>
        <dbReference type="ARBA" id="ARBA00049880"/>
    </source>
</evidence>
<evidence type="ECO:0000256" key="3">
    <source>
        <dbReference type="ARBA" id="ARBA00022649"/>
    </source>
</evidence>
<dbReference type="PANTHER" id="PTHR36449:SF1">
    <property type="entry name" value="ACETYLTRANSFERASE"/>
    <property type="match status" value="1"/>
</dbReference>
<keyword evidence="3" id="KW-1277">Toxin-antitoxin system</keyword>
<feature type="domain" description="N-acetyltransferase" evidence="7">
    <location>
        <begin position="86"/>
        <end position="147"/>
    </location>
</feature>
<evidence type="ECO:0000256" key="2">
    <source>
        <dbReference type="ARBA" id="ARBA00022491"/>
    </source>
</evidence>
<dbReference type="SUPFAM" id="SSF55729">
    <property type="entry name" value="Acyl-CoA N-acyltransferases (Nat)"/>
    <property type="match status" value="1"/>
</dbReference>
<protein>
    <submittedName>
        <fullName evidence="8">GNAT family N-acetyltransferase</fullName>
    </submittedName>
</protein>
<name>A0A2S7ADR8_9XANT</name>
<evidence type="ECO:0000256" key="5">
    <source>
        <dbReference type="ARBA" id="ARBA00023315"/>
    </source>
</evidence>
<dbReference type="PANTHER" id="PTHR36449">
    <property type="entry name" value="ACETYLTRANSFERASE-RELATED"/>
    <property type="match status" value="1"/>
</dbReference>
<comment type="similarity">
    <text evidence="1">Belongs to the acetyltransferase family. GNAT subfamily.</text>
</comment>
<comment type="catalytic activity">
    <reaction evidence="6">
        <text>glycyl-tRNA(Gly) + acetyl-CoA = N-acetylglycyl-tRNA(Gly) + CoA + H(+)</text>
        <dbReference type="Rhea" id="RHEA:81867"/>
        <dbReference type="Rhea" id="RHEA-COMP:9683"/>
        <dbReference type="Rhea" id="RHEA-COMP:19766"/>
        <dbReference type="ChEBI" id="CHEBI:15378"/>
        <dbReference type="ChEBI" id="CHEBI:57287"/>
        <dbReference type="ChEBI" id="CHEBI:57288"/>
        <dbReference type="ChEBI" id="CHEBI:78522"/>
        <dbReference type="ChEBI" id="CHEBI:232036"/>
    </reaction>
</comment>
<evidence type="ECO:0000256" key="1">
    <source>
        <dbReference type="ARBA" id="ARBA00009342"/>
    </source>
</evidence>
<keyword evidence="5" id="KW-0012">Acyltransferase</keyword>
<dbReference type="GO" id="GO:0016747">
    <property type="term" value="F:acyltransferase activity, transferring groups other than amino-acyl groups"/>
    <property type="evidence" value="ECO:0007669"/>
    <property type="project" value="InterPro"/>
</dbReference>
<evidence type="ECO:0000256" key="4">
    <source>
        <dbReference type="ARBA" id="ARBA00022679"/>
    </source>
</evidence>
<accession>A0A2S7ADR8</accession>
<evidence type="ECO:0000313" key="9">
    <source>
        <dbReference type="Proteomes" id="UP000239204"/>
    </source>
</evidence>
<organism evidence="8 9">
    <name type="scientific">Xanthomonas arboricola</name>
    <dbReference type="NCBI Taxonomy" id="56448"/>
    <lineage>
        <taxon>Bacteria</taxon>
        <taxon>Pseudomonadati</taxon>
        <taxon>Pseudomonadota</taxon>
        <taxon>Gammaproteobacteria</taxon>
        <taxon>Lysobacterales</taxon>
        <taxon>Lysobacteraceae</taxon>
        <taxon>Xanthomonas</taxon>
    </lineage>
</organism>
<dbReference type="EMBL" id="MIGY01000002">
    <property type="protein sequence ID" value="PPU07882.1"/>
    <property type="molecule type" value="Genomic_DNA"/>
</dbReference>
<dbReference type="Gene3D" id="3.40.630.30">
    <property type="match status" value="1"/>
</dbReference>
<keyword evidence="4 8" id="KW-0808">Transferase</keyword>